<protein>
    <submittedName>
        <fullName evidence="1">Uncharacterized protein</fullName>
    </submittedName>
</protein>
<accession>A0A433CWZ8</accession>
<keyword evidence="2" id="KW-1185">Reference proteome</keyword>
<reference evidence="1 2" key="1">
    <citation type="journal article" date="2018" name="New Phytol.">
        <title>Phylogenomics of Endogonaceae and evolution of mycorrhizas within Mucoromycota.</title>
        <authorList>
            <person name="Chang Y."/>
            <person name="Desiro A."/>
            <person name="Na H."/>
            <person name="Sandor L."/>
            <person name="Lipzen A."/>
            <person name="Clum A."/>
            <person name="Barry K."/>
            <person name="Grigoriev I.V."/>
            <person name="Martin F.M."/>
            <person name="Stajich J.E."/>
            <person name="Smith M.E."/>
            <person name="Bonito G."/>
            <person name="Spatafora J.W."/>
        </authorList>
    </citation>
    <scope>NUCLEOTIDE SEQUENCE [LARGE SCALE GENOMIC DNA]</scope>
    <source>
        <strain evidence="1 2">GMNB39</strain>
    </source>
</reference>
<dbReference type="OrthoDB" id="3068380at2759"/>
<dbReference type="EMBL" id="RBNI01011666">
    <property type="protein sequence ID" value="RUP43098.1"/>
    <property type="molecule type" value="Genomic_DNA"/>
</dbReference>
<organism evidence="1 2">
    <name type="scientific">Jimgerdemannia flammicorona</name>
    <dbReference type="NCBI Taxonomy" id="994334"/>
    <lineage>
        <taxon>Eukaryota</taxon>
        <taxon>Fungi</taxon>
        <taxon>Fungi incertae sedis</taxon>
        <taxon>Mucoromycota</taxon>
        <taxon>Mucoromycotina</taxon>
        <taxon>Endogonomycetes</taxon>
        <taxon>Endogonales</taxon>
        <taxon>Endogonaceae</taxon>
        <taxon>Jimgerdemannia</taxon>
    </lineage>
</organism>
<evidence type="ECO:0000313" key="1">
    <source>
        <dbReference type="EMBL" id="RUP43098.1"/>
    </source>
</evidence>
<proteinExistence type="predicted"/>
<evidence type="ECO:0000313" key="2">
    <source>
        <dbReference type="Proteomes" id="UP000268093"/>
    </source>
</evidence>
<comment type="caution">
    <text evidence="1">The sequence shown here is derived from an EMBL/GenBank/DDBJ whole genome shotgun (WGS) entry which is preliminary data.</text>
</comment>
<dbReference type="Proteomes" id="UP000268093">
    <property type="component" value="Unassembled WGS sequence"/>
</dbReference>
<dbReference type="AlphaFoldDB" id="A0A433CWZ8"/>
<gene>
    <name evidence="1" type="ORF">BC936DRAFT_137605</name>
</gene>
<sequence>MSSIELLYICGVMIISANQLAPHSAIWYWATRPISSTFLSSRATRSLITSNEAVLQGVVEFLFDKLHLRVPELRLVVNATKEYGNGRYGFVDVFIPSVMTHVEGIRTHNVVLELKYISITSRWYRLTWFNIHTTIWRAVEGAQ</sequence>
<name>A0A433CWZ8_9FUNG</name>